<dbReference type="AlphaFoldDB" id="A0A6B9XUZ4"/>
<name>A0A6B9XUZ4_PICSI</name>
<sequence>MEARALEIACKTNYFLLVSRKAPSVRVWESCFLVRINVAGNCVFHVPAVTIINRLANRRKARARPSRTIITMKLAGLPTFFIQIPW</sequence>
<reference evidence="1" key="1">
    <citation type="submission" date="2019-03" db="EMBL/GenBank/DDBJ databases">
        <title>Largest Complete Mitochondrial Genome of a Gymnosperm, Sitka Spruce (Picea sitchensis), Indicates Complex Physical Structure.</title>
        <authorList>
            <person name="Jackman S.D."/>
            <person name="Coombe L."/>
            <person name="Warren R."/>
            <person name="Kirk H."/>
            <person name="Trinh E."/>
            <person name="McLeod T."/>
            <person name="Pleasance S."/>
            <person name="Pandoh P."/>
            <person name="Zhao Y."/>
            <person name="Coope R."/>
            <person name="Bousquet J."/>
            <person name="Bohlmann J.C."/>
            <person name="Jones S.J.M."/>
            <person name="Birol I."/>
        </authorList>
    </citation>
    <scope>NUCLEOTIDE SEQUENCE</scope>
    <source>
        <strain evidence="1">Q903</strain>
    </source>
</reference>
<dbReference type="EMBL" id="MK697699">
    <property type="protein sequence ID" value="QHR90141.1"/>
    <property type="molecule type" value="Genomic_DNA"/>
</dbReference>
<protein>
    <submittedName>
        <fullName evidence="1">Uncharacterized protein</fullName>
    </submittedName>
</protein>
<evidence type="ECO:0000313" key="1">
    <source>
        <dbReference type="EMBL" id="QHR90141.1"/>
    </source>
</evidence>
<keyword evidence="1" id="KW-0496">Mitochondrion</keyword>
<proteinExistence type="predicted"/>
<geneLocation type="mitochondrion" evidence="1"/>
<gene>
    <name evidence="1" type="primary">orf04187</name>
    <name evidence="1" type="ORF">Q903MT_gene4164</name>
</gene>
<organism evidence="1">
    <name type="scientific">Picea sitchensis</name>
    <name type="common">Sitka spruce</name>
    <name type="synonym">Pinus sitchensis</name>
    <dbReference type="NCBI Taxonomy" id="3332"/>
    <lineage>
        <taxon>Eukaryota</taxon>
        <taxon>Viridiplantae</taxon>
        <taxon>Streptophyta</taxon>
        <taxon>Embryophyta</taxon>
        <taxon>Tracheophyta</taxon>
        <taxon>Spermatophyta</taxon>
        <taxon>Pinopsida</taxon>
        <taxon>Pinidae</taxon>
        <taxon>Conifers I</taxon>
        <taxon>Pinales</taxon>
        <taxon>Pinaceae</taxon>
        <taxon>Picea</taxon>
    </lineage>
</organism>
<accession>A0A6B9XUZ4</accession>